<gene>
    <name evidence="1" type="ORF">TorRG33x02_220720</name>
</gene>
<organism evidence="1 2">
    <name type="scientific">Trema orientale</name>
    <name type="common">Charcoal tree</name>
    <name type="synonym">Celtis orientalis</name>
    <dbReference type="NCBI Taxonomy" id="63057"/>
    <lineage>
        <taxon>Eukaryota</taxon>
        <taxon>Viridiplantae</taxon>
        <taxon>Streptophyta</taxon>
        <taxon>Embryophyta</taxon>
        <taxon>Tracheophyta</taxon>
        <taxon>Spermatophyta</taxon>
        <taxon>Magnoliopsida</taxon>
        <taxon>eudicotyledons</taxon>
        <taxon>Gunneridae</taxon>
        <taxon>Pentapetalae</taxon>
        <taxon>rosids</taxon>
        <taxon>fabids</taxon>
        <taxon>Rosales</taxon>
        <taxon>Cannabaceae</taxon>
        <taxon>Trema</taxon>
    </lineage>
</organism>
<comment type="caution">
    <text evidence="1">The sequence shown here is derived from an EMBL/GenBank/DDBJ whole genome shotgun (WGS) entry which is preliminary data.</text>
</comment>
<feature type="non-terminal residue" evidence="1">
    <location>
        <position position="1"/>
    </location>
</feature>
<dbReference type="Proteomes" id="UP000237000">
    <property type="component" value="Unassembled WGS sequence"/>
</dbReference>
<keyword evidence="2" id="KW-1185">Reference proteome</keyword>
<protein>
    <recommendedName>
        <fullName evidence="3">S-adenosyl-L-methionine-dependent methyltransferase</fullName>
    </recommendedName>
</protein>
<name>A0A2P5E948_TREOI</name>
<dbReference type="PANTHER" id="PTHR44067">
    <property type="entry name" value="S-ADENOSYL-L-METHIONINE-DEPENDENT METHYLTRANSFERASE SUPERFAMILY PROTEIN-RELATED"/>
    <property type="match status" value="1"/>
</dbReference>
<sequence length="252" mass="28722">KREPEEDDGDSEEGFSVGQKVFNSDLMGRKLHWVGSSESINRILLYQNGLPFRPIHELQDLWNLPIRTWLKKLIANGSDPLPRGRCFTRTPPHYTNPFPTNSSLWTRPNDANILWNHYKCEDYSCLVFVSKETTDKRGFFKCADCYKLSKRGWDIPMNESLSAKFTIDEVLSLKRGEIRIGLDFSPTTGTFAALMKEHNVVIASATLNLGAPFNEVIALRELLPLYVSVVQYCLSLTTPLTRFIQLCSWTVG</sequence>
<dbReference type="OrthoDB" id="2013003at2759"/>
<dbReference type="AlphaFoldDB" id="A0A2P5E948"/>
<proteinExistence type="predicted"/>
<evidence type="ECO:0008006" key="3">
    <source>
        <dbReference type="Google" id="ProtNLM"/>
    </source>
</evidence>
<reference evidence="2" key="1">
    <citation type="submission" date="2016-06" db="EMBL/GenBank/DDBJ databases">
        <title>Parallel loss of symbiosis genes in relatives of nitrogen-fixing non-legume Parasponia.</title>
        <authorList>
            <person name="Van Velzen R."/>
            <person name="Holmer R."/>
            <person name="Bu F."/>
            <person name="Rutten L."/>
            <person name="Van Zeijl A."/>
            <person name="Liu W."/>
            <person name="Santuari L."/>
            <person name="Cao Q."/>
            <person name="Sharma T."/>
            <person name="Shen D."/>
            <person name="Roswanjaya Y."/>
            <person name="Wardhani T."/>
            <person name="Kalhor M.S."/>
            <person name="Jansen J."/>
            <person name="Van den Hoogen J."/>
            <person name="Gungor B."/>
            <person name="Hartog M."/>
            <person name="Hontelez J."/>
            <person name="Verver J."/>
            <person name="Yang W.-C."/>
            <person name="Schijlen E."/>
            <person name="Repin R."/>
            <person name="Schilthuizen M."/>
            <person name="Schranz E."/>
            <person name="Heidstra R."/>
            <person name="Miyata K."/>
            <person name="Fedorova E."/>
            <person name="Kohlen W."/>
            <person name="Bisseling T."/>
            <person name="Smit S."/>
            <person name="Geurts R."/>
        </authorList>
    </citation>
    <scope>NUCLEOTIDE SEQUENCE [LARGE SCALE GENOMIC DNA]</scope>
    <source>
        <strain evidence="2">cv. RG33-2</strain>
    </source>
</reference>
<dbReference type="EMBL" id="JXTC01000202">
    <property type="protein sequence ID" value="PON82077.1"/>
    <property type="molecule type" value="Genomic_DNA"/>
</dbReference>
<dbReference type="InParanoid" id="A0A2P5E948"/>
<accession>A0A2P5E948</accession>
<evidence type="ECO:0000313" key="2">
    <source>
        <dbReference type="Proteomes" id="UP000237000"/>
    </source>
</evidence>
<evidence type="ECO:0000313" key="1">
    <source>
        <dbReference type="EMBL" id="PON82077.1"/>
    </source>
</evidence>
<dbReference type="STRING" id="63057.A0A2P5E948"/>
<dbReference type="PANTHER" id="PTHR44067:SF12">
    <property type="entry name" value="METHYLTRANSFERASE TYPE 11 DOMAIN-CONTAINING PROTEIN"/>
    <property type="match status" value="1"/>
</dbReference>
<dbReference type="InterPro" id="IPR053223">
    <property type="entry name" value="Prob_Methyltransferase"/>
</dbReference>